<feature type="domain" description="Acyl-CoA oxidase/dehydrogenase middle" evidence="9">
    <location>
        <begin position="139"/>
        <end position="247"/>
    </location>
</feature>
<keyword evidence="12" id="KW-1185">Reference proteome</keyword>
<dbReference type="InterPro" id="IPR006091">
    <property type="entry name" value="Acyl-CoA_Oxase/DH_mid-dom"/>
</dbReference>
<dbReference type="Pfam" id="PF02770">
    <property type="entry name" value="Acyl-CoA_dh_M"/>
    <property type="match status" value="1"/>
</dbReference>
<comment type="caution">
    <text evidence="11">The sequence shown here is derived from an EMBL/GenBank/DDBJ whole genome shotgun (WGS) entry which is preliminary data.</text>
</comment>
<keyword evidence="4 7" id="KW-0285">Flavoprotein</keyword>
<protein>
    <recommendedName>
        <fullName evidence="7">Acyl-coenzyme A oxidase</fullName>
    </recommendedName>
</protein>
<evidence type="ECO:0000256" key="7">
    <source>
        <dbReference type="PIRNR" id="PIRNR000168"/>
    </source>
</evidence>
<name>A0ABQ9JE84_9CUCU</name>
<sequence length="653" mass="73581">MLNIPDFIPGPLDFYRSRASFDWKKLKLFLESERDSSNDVYEELQKHSPYNKDFLSLQSLDDVRHVADRQTKAYKNIELLSLGSTILNLRRPATATRIMMQLAPASTIKYSVSNILFTSALINMGTDRHLRYVDDISGCYCLTEIGHGSNTRGMKTTATYNEDKKQFVLNSQNFEAAKCWVGGLGQGATHAIVYAQLILKNTNYGLHAFVVPIRDPATFLPYPGLTVGDMGEKIGLNGIDNGFVCFNGYQIPRVNLLNKLGDVTEDGKYVTPIKDPNKRHGAALGSLSGGRVNITCICEAMGIKALTIAIRYAGVRKQFGPFTDEVPILEYQSHQYRLIPYLAAAYSLRIFNNYFTQIFYQFSMDSLTGHKGLSDLGTEIHAISSCCKPLAGWVMRDAIQECREACGGHGYLKASGIGDVRNDHDANLTYEGENHVLIQQTSNWLLKISPLESVNFLSNAIDILRKKFVATTIEELCVPEYVLSIYKWLTCYLLKTSYEQLELELQKSFLLYGLWSLEKHIPILYQGGFTQGPAAVTLIQNGILRLCSDLKDNAVSLVDAVAPPDFILNSVLGASDGMVYKHLQSSIFNNSYCMERPKWWQEIIKFDQRNNNFTYCVAVKILRIINLFDDKTDAQLQVLFSTKEIMVYNMYLM</sequence>
<dbReference type="Gene3D" id="1.20.140.10">
    <property type="entry name" value="Butyryl-CoA Dehydrogenase, subunit A, domain 3"/>
    <property type="match status" value="2"/>
</dbReference>
<accession>A0ABQ9JE84</accession>
<organism evidence="11 12">
    <name type="scientific">Molorchus minor</name>
    <dbReference type="NCBI Taxonomy" id="1323400"/>
    <lineage>
        <taxon>Eukaryota</taxon>
        <taxon>Metazoa</taxon>
        <taxon>Ecdysozoa</taxon>
        <taxon>Arthropoda</taxon>
        <taxon>Hexapoda</taxon>
        <taxon>Insecta</taxon>
        <taxon>Pterygota</taxon>
        <taxon>Neoptera</taxon>
        <taxon>Endopterygota</taxon>
        <taxon>Coleoptera</taxon>
        <taxon>Polyphaga</taxon>
        <taxon>Cucujiformia</taxon>
        <taxon>Chrysomeloidea</taxon>
        <taxon>Cerambycidae</taxon>
        <taxon>Lamiinae</taxon>
        <taxon>Monochamini</taxon>
        <taxon>Molorchus</taxon>
    </lineage>
</organism>
<dbReference type="InterPro" id="IPR012258">
    <property type="entry name" value="Acyl-CoA_oxidase"/>
</dbReference>
<reference evidence="11" key="1">
    <citation type="journal article" date="2023" name="Insect Mol. Biol.">
        <title>Genome sequencing provides insights into the evolution of gene families encoding plant cell wall-degrading enzymes in longhorned beetles.</title>
        <authorList>
            <person name="Shin N.R."/>
            <person name="Okamura Y."/>
            <person name="Kirsch R."/>
            <person name="Pauchet Y."/>
        </authorList>
    </citation>
    <scope>NUCLEOTIDE SEQUENCE</scope>
    <source>
        <strain evidence="11">MMC_N1</strain>
    </source>
</reference>
<feature type="domain" description="Acyl-CoA oxidase C-alpha1" evidence="10">
    <location>
        <begin position="285"/>
        <end position="446"/>
    </location>
</feature>
<comment type="pathway">
    <text evidence="2">Lipid metabolism.</text>
</comment>
<evidence type="ECO:0000259" key="9">
    <source>
        <dbReference type="Pfam" id="PF02770"/>
    </source>
</evidence>
<dbReference type="Proteomes" id="UP001162164">
    <property type="component" value="Unassembled WGS sequence"/>
</dbReference>
<evidence type="ECO:0000313" key="12">
    <source>
        <dbReference type="Proteomes" id="UP001162164"/>
    </source>
</evidence>
<dbReference type="InterPro" id="IPR002655">
    <property type="entry name" value="Acyl-CoA_oxidase_C"/>
</dbReference>
<dbReference type="InterPro" id="IPR009100">
    <property type="entry name" value="AcylCoA_DH/oxidase_NM_dom_sf"/>
</dbReference>
<proteinExistence type="inferred from homology"/>
<keyword evidence="6" id="KW-0560">Oxidoreductase</keyword>
<dbReference type="InterPro" id="IPR036250">
    <property type="entry name" value="AcylCo_DH-like_C"/>
</dbReference>
<evidence type="ECO:0000256" key="6">
    <source>
        <dbReference type="ARBA" id="ARBA00023002"/>
    </source>
</evidence>
<evidence type="ECO:0000256" key="4">
    <source>
        <dbReference type="ARBA" id="ARBA00022630"/>
    </source>
</evidence>
<keyword evidence="5 7" id="KW-0274">FAD</keyword>
<comment type="similarity">
    <text evidence="3 7">Belongs to the acyl-CoA oxidase family.</text>
</comment>
<evidence type="ECO:0000256" key="3">
    <source>
        <dbReference type="ARBA" id="ARBA00006288"/>
    </source>
</evidence>
<dbReference type="Pfam" id="PF22924">
    <property type="entry name" value="ACOX_C_alpha1"/>
    <property type="match status" value="1"/>
</dbReference>
<dbReference type="EMBL" id="JAPWTJ010000747">
    <property type="protein sequence ID" value="KAJ8975938.1"/>
    <property type="molecule type" value="Genomic_DNA"/>
</dbReference>
<evidence type="ECO:0000256" key="5">
    <source>
        <dbReference type="ARBA" id="ARBA00022827"/>
    </source>
</evidence>
<dbReference type="PANTHER" id="PTHR10909">
    <property type="entry name" value="ELECTRON TRANSPORT OXIDOREDUCTASE"/>
    <property type="match status" value="1"/>
</dbReference>
<gene>
    <name evidence="11" type="ORF">NQ317_010873</name>
</gene>
<comment type="cofactor">
    <cofactor evidence="1">
        <name>FAD</name>
        <dbReference type="ChEBI" id="CHEBI:57692"/>
    </cofactor>
</comment>
<dbReference type="InterPro" id="IPR046373">
    <property type="entry name" value="Acyl-CoA_Oxase/DH_mid-dom_sf"/>
</dbReference>
<dbReference type="Gene3D" id="2.40.110.10">
    <property type="entry name" value="Butyryl-CoA Dehydrogenase, subunit A, domain 2"/>
    <property type="match status" value="1"/>
</dbReference>
<evidence type="ECO:0000256" key="2">
    <source>
        <dbReference type="ARBA" id="ARBA00005189"/>
    </source>
</evidence>
<evidence type="ECO:0000313" key="11">
    <source>
        <dbReference type="EMBL" id="KAJ8975938.1"/>
    </source>
</evidence>
<dbReference type="InterPro" id="IPR055060">
    <property type="entry name" value="ACOX_C_alpha1"/>
</dbReference>
<feature type="domain" description="Acyl-CoA oxidase C-terminal" evidence="8">
    <location>
        <begin position="505"/>
        <end position="605"/>
    </location>
</feature>
<dbReference type="SUPFAM" id="SSF47203">
    <property type="entry name" value="Acyl-CoA dehydrogenase C-terminal domain-like"/>
    <property type="match status" value="2"/>
</dbReference>
<dbReference type="PANTHER" id="PTHR10909:SF390">
    <property type="entry name" value="PEROXISOMAL ACYL-COENZYME A OXIDASE 3"/>
    <property type="match status" value="1"/>
</dbReference>
<dbReference type="Pfam" id="PF01756">
    <property type="entry name" value="ACOX"/>
    <property type="match status" value="1"/>
</dbReference>
<dbReference type="PIRSF" id="PIRSF000168">
    <property type="entry name" value="Acyl-CoA_oxidase"/>
    <property type="match status" value="1"/>
</dbReference>
<evidence type="ECO:0000256" key="1">
    <source>
        <dbReference type="ARBA" id="ARBA00001974"/>
    </source>
</evidence>
<evidence type="ECO:0000259" key="10">
    <source>
        <dbReference type="Pfam" id="PF22924"/>
    </source>
</evidence>
<evidence type="ECO:0000259" key="8">
    <source>
        <dbReference type="Pfam" id="PF01756"/>
    </source>
</evidence>
<dbReference type="SUPFAM" id="SSF56645">
    <property type="entry name" value="Acyl-CoA dehydrogenase NM domain-like"/>
    <property type="match status" value="1"/>
</dbReference>